<dbReference type="InterPro" id="IPR000620">
    <property type="entry name" value="EamA_dom"/>
</dbReference>
<evidence type="ECO:0000256" key="6">
    <source>
        <dbReference type="SAM" id="Phobius"/>
    </source>
</evidence>
<feature type="transmembrane region" description="Helical" evidence="6">
    <location>
        <begin position="96"/>
        <end position="114"/>
    </location>
</feature>
<organism evidence="8 9">
    <name type="scientific">Sphingobium boeckii</name>
    <dbReference type="NCBI Taxonomy" id="1082345"/>
    <lineage>
        <taxon>Bacteria</taxon>
        <taxon>Pseudomonadati</taxon>
        <taxon>Pseudomonadota</taxon>
        <taxon>Alphaproteobacteria</taxon>
        <taxon>Sphingomonadales</taxon>
        <taxon>Sphingomonadaceae</taxon>
        <taxon>Sphingobium</taxon>
    </lineage>
</organism>
<sequence>MSRSFTGSVAYPITLLVIAMISIQTGATIAKSLFPITGAPGATALRLLFAALILLIVFRPWRMMPQGRAWRSLILYGAALGGMNLLYYMALRTLPLGVAIALEFTGPLLVAILGSRRLLDFLWVILAIAGLLLLLPIGLGASDIDPVGAAYALGAGAFWAGYILFGKKAGGDHGANSVAWGTVFAALIIVPVGVVDAGAALFTPAAIPLALGVAVLSTAFPYSLEMVALTRMPARVFGTLMSIEPAIGAVSGLIILGERLATVQWAAIAAIVAASLGAALTIGEKTAPVPVAD</sequence>
<dbReference type="GO" id="GO:0016020">
    <property type="term" value="C:membrane"/>
    <property type="evidence" value="ECO:0007669"/>
    <property type="project" value="UniProtKB-SubCell"/>
</dbReference>
<keyword evidence="3 6" id="KW-0812">Transmembrane</keyword>
<evidence type="ECO:0000259" key="7">
    <source>
        <dbReference type="Pfam" id="PF00892"/>
    </source>
</evidence>
<proteinExistence type="inferred from homology"/>
<comment type="caution">
    <text evidence="8">The sequence shown here is derived from an EMBL/GenBank/DDBJ whole genome shotgun (WGS) entry which is preliminary data.</text>
</comment>
<dbReference type="SUPFAM" id="SSF103481">
    <property type="entry name" value="Multidrug resistance efflux transporter EmrE"/>
    <property type="match status" value="2"/>
</dbReference>
<evidence type="ECO:0000256" key="4">
    <source>
        <dbReference type="ARBA" id="ARBA00022989"/>
    </source>
</evidence>
<gene>
    <name evidence="8" type="ORF">FHS49_002960</name>
</gene>
<comment type="similarity">
    <text evidence="2">Belongs to the EamA transporter family.</text>
</comment>
<feature type="transmembrane region" description="Helical" evidence="6">
    <location>
        <begin position="73"/>
        <end position="90"/>
    </location>
</feature>
<feature type="domain" description="EamA" evidence="7">
    <location>
        <begin position="148"/>
        <end position="276"/>
    </location>
</feature>
<dbReference type="InterPro" id="IPR037185">
    <property type="entry name" value="EmrE-like"/>
</dbReference>
<reference evidence="8 9" key="1">
    <citation type="submission" date="2020-08" db="EMBL/GenBank/DDBJ databases">
        <title>Genomic Encyclopedia of Type Strains, Phase IV (KMG-IV): sequencing the most valuable type-strain genomes for metagenomic binning, comparative biology and taxonomic classification.</title>
        <authorList>
            <person name="Goeker M."/>
        </authorList>
    </citation>
    <scope>NUCLEOTIDE SEQUENCE [LARGE SCALE GENOMIC DNA]</scope>
    <source>
        <strain evidence="8 9">DSM 25079</strain>
    </source>
</reference>
<dbReference type="Proteomes" id="UP000549617">
    <property type="component" value="Unassembled WGS sequence"/>
</dbReference>
<feature type="transmembrane region" description="Helical" evidence="6">
    <location>
        <begin position="121"/>
        <end position="141"/>
    </location>
</feature>
<keyword evidence="4 6" id="KW-1133">Transmembrane helix</keyword>
<dbReference type="PANTHER" id="PTHR32322">
    <property type="entry name" value="INNER MEMBRANE TRANSPORTER"/>
    <property type="match status" value="1"/>
</dbReference>
<evidence type="ECO:0000256" key="5">
    <source>
        <dbReference type="ARBA" id="ARBA00023136"/>
    </source>
</evidence>
<dbReference type="RefSeq" id="WP_184019927.1">
    <property type="nucleotide sequence ID" value="NZ_JACIJC010000005.1"/>
</dbReference>
<evidence type="ECO:0000256" key="2">
    <source>
        <dbReference type="ARBA" id="ARBA00007362"/>
    </source>
</evidence>
<feature type="transmembrane region" description="Helical" evidence="6">
    <location>
        <begin position="147"/>
        <end position="165"/>
    </location>
</feature>
<evidence type="ECO:0000256" key="3">
    <source>
        <dbReference type="ARBA" id="ARBA00022692"/>
    </source>
</evidence>
<accession>A0A7W9AJN2</accession>
<feature type="transmembrane region" description="Helical" evidence="6">
    <location>
        <begin position="236"/>
        <end position="257"/>
    </location>
</feature>
<keyword evidence="5 6" id="KW-0472">Membrane</keyword>
<feature type="transmembrane region" description="Helical" evidence="6">
    <location>
        <begin position="9"/>
        <end position="30"/>
    </location>
</feature>
<evidence type="ECO:0000256" key="1">
    <source>
        <dbReference type="ARBA" id="ARBA00004141"/>
    </source>
</evidence>
<feature type="transmembrane region" description="Helical" evidence="6">
    <location>
        <begin position="263"/>
        <end position="282"/>
    </location>
</feature>
<dbReference type="NCBIfam" id="NF007823">
    <property type="entry name" value="PRK10532.1"/>
    <property type="match status" value="1"/>
</dbReference>
<dbReference type="AlphaFoldDB" id="A0A7W9AJN2"/>
<protein>
    <submittedName>
        <fullName evidence="8">Inner membrane transporter RhtA</fullName>
    </submittedName>
</protein>
<evidence type="ECO:0000313" key="8">
    <source>
        <dbReference type="EMBL" id="MBB5686932.1"/>
    </source>
</evidence>
<dbReference type="EMBL" id="JACIJC010000005">
    <property type="protein sequence ID" value="MBB5686932.1"/>
    <property type="molecule type" value="Genomic_DNA"/>
</dbReference>
<comment type="subcellular location">
    <subcellularLocation>
        <location evidence="1">Membrane</location>
        <topology evidence="1">Multi-pass membrane protein</topology>
    </subcellularLocation>
</comment>
<evidence type="ECO:0000313" key="9">
    <source>
        <dbReference type="Proteomes" id="UP000549617"/>
    </source>
</evidence>
<dbReference type="InterPro" id="IPR050638">
    <property type="entry name" value="AA-Vitamin_Transporters"/>
</dbReference>
<feature type="transmembrane region" description="Helical" evidence="6">
    <location>
        <begin position="201"/>
        <end position="224"/>
    </location>
</feature>
<name>A0A7W9AJN2_9SPHN</name>
<keyword evidence="9" id="KW-1185">Reference proteome</keyword>
<dbReference type="PANTHER" id="PTHR32322:SF2">
    <property type="entry name" value="EAMA DOMAIN-CONTAINING PROTEIN"/>
    <property type="match status" value="1"/>
</dbReference>
<feature type="transmembrane region" description="Helical" evidence="6">
    <location>
        <begin position="42"/>
        <end position="61"/>
    </location>
</feature>
<dbReference type="Pfam" id="PF00892">
    <property type="entry name" value="EamA"/>
    <property type="match status" value="1"/>
</dbReference>
<feature type="transmembrane region" description="Helical" evidence="6">
    <location>
        <begin position="177"/>
        <end position="195"/>
    </location>
</feature>